<protein>
    <recommendedName>
        <fullName evidence="12">L-dopachrome isomerase</fullName>
        <ecNumber evidence="9">5.3.2.1</ecNumber>
        <ecNumber evidence="8">5.3.3.12</ecNumber>
    </recommendedName>
    <alternativeName>
        <fullName evidence="10">L-dopachrome tautomerase</fullName>
    </alternativeName>
    <alternativeName>
        <fullName evidence="11">Phenylpyruvate tautomerase</fullName>
    </alternativeName>
</protein>
<keyword evidence="5" id="KW-0413">Isomerase</keyword>
<dbReference type="EC" id="5.3.3.12" evidence="8"/>
<keyword evidence="14" id="KW-1185">Reference proteome</keyword>
<reference evidence="14" key="1">
    <citation type="journal article" date="2014" name="Proc. Natl. Acad. Sci. U.S.A.">
        <title>Extensive sampling of basidiomycete genomes demonstrates inadequacy of the white-rot/brown-rot paradigm for wood decay fungi.</title>
        <authorList>
            <person name="Riley R."/>
            <person name="Salamov A.A."/>
            <person name="Brown D.W."/>
            <person name="Nagy L.G."/>
            <person name="Floudas D."/>
            <person name="Held B.W."/>
            <person name="Levasseur A."/>
            <person name="Lombard V."/>
            <person name="Morin E."/>
            <person name="Otillar R."/>
            <person name="Lindquist E.A."/>
            <person name="Sun H."/>
            <person name="LaButti K.M."/>
            <person name="Schmutz J."/>
            <person name="Jabbour D."/>
            <person name="Luo H."/>
            <person name="Baker S.E."/>
            <person name="Pisabarro A.G."/>
            <person name="Walton J.D."/>
            <person name="Blanchette R.A."/>
            <person name="Henrissat B."/>
            <person name="Martin F."/>
            <person name="Cullen D."/>
            <person name="Hibbett D.S."/>
            <person name="Grigoriev I.V."/>
        </authorList>
    </citation>
    <scope>NUCLEOTIDE SEQUENCE [LARGE SCALE GENOMIC DNA]</scope>
    <source>
        <strain evidence="14">CBS 339.88</strain>
    </source>
</reference>
<evidence type="ECO:0000256" key="3">
    <source>
        <dbReference type="ARBA" id="ARBA00022514"/>
    </source>
</evidence>
<name>A0A067TFE0_GALM3</name>
<dbReference type="Pfam" id="PF01187">
    <property type="entry name" value="MIF"/>
    <property type="match status" value="1"/>
</dbReference>
<comment type="subcellular location">
    <subcellularLocation>
        <location evidence="1">Secreted</location>
    </subcellularLocation>
</comment>
<comment type="catalytic activity">
    <reaction evidence="7">
        <text>L-dopachrome = 5,6-dihydroxyindole-2-carboxylate</text>
        <dbReference type="Rhea" id="RHEA:13041"/>
        <dbReference type="ChEBI" id="CHEBI:16875"/>
        <dbReference type="ChEBI" id="CHEBI:57509"/>
        <dbReference type="EC" id="5.3.3.12"/>
    </reaction>
</comment>
<keyword evidence="3" id="KW-0202">Cytokine</keyword>
<organism evidence="13 14">
    <name type="scientific">Galerina marginata (strain CBS 339.88)</name>
    <dbReference type="NCBI Taxonomy" id="685588"/>
    <lineage>
        <taxon>Eukaryota</taxon>
        <taxon>Fungi</taxon>
        <taxon>Dikarya</taxon>
        <taxon>Basidiomycota</taxon>
        <taxon>Agaricomycotina</taxon>
        <taxon>Agaricomycetes</taxon>
        <taxon>Agaricomycetidae</taxon>
        <taxon>Agaricales</taxon>
        <taxon>Agaricineae</taxon>
        <taxon>Strophariaceae</taxon>
        <taxon>Galerina</taxon>
    </lineage>
</organism>
<evidence type="ECO:0000313" key="14">
    <source>
        <dbReference type="Proteomes" id="UP000027222"/>
    </source>
</evidence>
<evidence type="ECO:0000256" key="4">
    <source>
        <dbReference type="ARBA" id="ARBA00022525"/>
    </source>
</evidence>
<evidence type="ECO:0000313" key="13">
    <source>
        <dbReference type="EMBL" id="KDR81866.1"/>
    </source>
</evidence>
<dbReference type="Proteomes" id="UP000027222">
    <property type="component" value="Unassembled WGS sequence"/>
</dbReference>
<evidence type="ECO:0000256" key="1">
    <source>
        <dbReference type="ARBA" id="ARBA00004613"/>
    </source>
</evidence>
<comment type="similarity">
    <text evidence="2">Belongs to the MIF family.</text>
</comment>
<proteinExistence type="inferred from homology"/>
<dbReference type="GO" id="GO:0004167">
    <property type="term" value="F:dopachrome isomerase activity"/>
    <property type="evidence" value="ECO:0007669"/>
    <property type="project" value="UniProtKB-EC"/>
</dbReference>
<dbReference type="GO" id="GO:0050178">
    <property type="term" value="F:phenylpyruvate tautomerase activity"/>
    <property type="evidence" value="ECO:0007669"/>
    <property type="project" value="UniProtKB-EC"/>
</dbReference>
<dbReference type="STRING" id="685588.A0A067TFE0"/>
<dbReference type="EC" id="5.3.2.1" evidence="9"/>
<evidence type="ECO:0000256" key="9">
    <source>
        <dbReference type="ARBA" id="ARBA00039086"/>
    </source>
</evidence>
<gene>
    <name evidence="13" type="ORF">GALMADRAFT_90274</name>
</gene>
<accession>A0A067TFE0</accession>
<evidence type="ECO:0000256" key="11">
    <source>
        <dbReference type="ARBA" id="ARBA00041912"/>
    </source>
</evidence>
<evidence type="ECO:0000256" key="10">
    <source>
        <dbReference type="ARBA" id="ARBA00041631"/>
    </source>
</evidence>
<evidence type="ECO:0000256" key="8">
    <source>
        <dbReference type="ARBA" id="ARBA00038932"/>
    </source>
</evidence>
<dbReference type="SUPFAM" id="SSF55331">
    <property type="entry name" value="Tautomerase/MIF"/>
    <property type="match status" value="1"/>
</dbReference>
<dbReference type="PANTHER" id="PTHR11954:SF6">
    <property type="entry name" value="MACROPHAGE MIGRATION INHIBITORY FACTOR"/>
    <property type="match status" value="1"/>
</dbReference>
<keyword evidence="4" id="KW-0964">Secreted</keyword>
<evidence type="ECO:0000256" key="5">
    <source>
        <dbReference type="ARBA" id="ARBA00023235"/>
    </source>
</evidence>
<dbReference type="GO" id="GO:0005615">
    <property type="term" value="C:extracellular space"/>
    <property type="evidence" value="ECO:0007669"/>
    <property type="project" value="UniProtKB-KW"/>
</dbReference>
<evidence type="ECO:0000256" key="7">
    <source>
        <dbReference type="ARBA" id="ARBA00036823"/>
    </source>
</evidence>
<sequence>MPTLNLVTNVKVADPKAFVLEFSKFGADTLKKPEAYISVIFTYNELLTFGGNFDPAISLRIDSLDNISEELNEGYSKAFFKFFKDKLGVKDDRGYVTFIDPGRANMGHTSTTFATIFGKK</sequence>
<dbReference type="AlphaFoldDB" id="A0A067TFE0"/>
<dbReference type="PANTHER" id="PTHR11954">
    <property type="entry name" value="D-DOPACHROME DECARBOXYLASE"/>
    <property type="match status" value="1"/>
</dbReference>
<comment type="catalytic activity">
    <reaction evidence="6">
        <text>3-phenylpyruvate = enol-phenylpyruvate</text>
        <dbReference type="Rhea" id="RHEA:17097"/>
        <dbReference type="ChEBI" id="CHEBI:16815"/>
        <dbReference type="ChEBI" id="CHEBI:18005"/>
        <dbReference type="EC" id="5.3.2.1"/>
    </reaction>
</comment>
<dbReference type="HOGENOM" id="CLU_129906_1_0_1"/>
<dbReference type="InterPro" id="IPR001398">
    <property type="entry name" value="Macrophage_inhib_fac"/>
</dbReference>
<dbReference type="InterPro" id="IPR014347">
    <property type="entry name" value="Tautomerase/MIF_sf"/>
</dbReference>
<dbReference type="EMBL" id="KL142370">
    <property type="protein sequence ID" value="KDR81866.1"/>
    <property type="molecule type" value="Genomic_DNA"/>
</dbReference>
<evidence type="ECO:0000256" key="2">
    <source>
        <dbReference type="ARBA" id="ARBA00005851"/>
    </source>
</evidence>
<dbReference type="OrthoDB" id="255819at2759"/>
<evidence type="ECO:0000256" key="12">
    <source>
        <dbReference type="ARBA" id="ARBA00042730"/>
    </source>
</evidence>
<evidence type="ECO:0000256" key="6">
    <source>
        <dbReference type="ARBA" id="ARBA00036735"/>
    </source>
</evidence>
<dbReference type="Gene3D" id="3.30.429.10">
    <property type="entry name" value="Macrophage Migration Inhibitory Factor"/>
    <property type="match status" value="1"/>
</dbReference>